<evidence type="ECO:0000313" key="1">
    <source>
        <dbReference type="EMBL" id="KUG24522.1"/>
    </source>
</evidence>
<dbReference type="Pfam" id="PF02810">
    <property type="entry name" value="SEC-C"/>
    <property type="match status" value="1"/>
</dbReference>
<gene>
    <name evidence="1" type="ORF">ASZ90_005634</name>
</gene>
<protein>
    <submittedName>
        <fullName evidence="1">Uncharacterized protein</fullName>
    </submittedName>
</protein>
<dbReference type="Gene3D" id="3.10.450.50">
    <property type="match status" value="1"/>
</dbReference>
<organism evidence="1">
    <name type="scientific">hydrocarbon metagenome</name>
    <dbReference type="NCBI Taxonomy" id="938273"/>
    <lineage>
        <taxon>unclassified sequences</taxon>
        <taxon>metagenomes</taxon>
        <taxon>ecological metagenomes</taxon>
    </lineage>
</organism>
<comment type="caution">
    <text evidence="1">The sequence shown here is derived from an EMBL/GenBank/DDBJ whole genome shotgun (WGS) entry which is preliminary data.</text>
</comment>
<dbReference type="SUPFAM" id="SSF103642">
    <property type="entry name" value="Sec-C motif"/>
    <property type="match status" value="1"/>
</dbReference>
<name>A0A0W8FUG1_9ZZZZ</name>
<dbReference type="InterPro" id="IPR019734">
    <property type="entry name" value="TPR_rpt"/>
</dbReference>
<dbReference type="SUPFAM" id="SSF48452">
    <property type="entry name" value="TPR-like"/>
    <property type="match status" value="1"/>
</dbReference>
<reference evidence="1" key="1">
    <citation type="journal article" date="2015" name="Proc. Natl. Acad. Sci. U.S.A.">
        <title>Networks of energetic and metabolic interactions define dynamics in microbial communities.</title>
        <authorList>
            <person name="Embree M."/>
            <person name="Liu J.K."/>
            <person name="Al-Bassam M.M."/>
            <person name="Zengler K."/>
        </authorList>
    </citation>
    <scope>NUCLEOTIDE SEQUENCE</scope>
</reference>
<dbReference type="InterPro" id="IPR004027">
    <property type="entry name" value="SEC_C_motif"/>
</dbReference>
<accession>A0A0W8FUG1</accession>
<sequence length="461" mass="52612">MERQVVFPIAKIEPSRNEPCLCGSGRKFKKCCMGAYSDGTQERPFEKYNKGLYEEALIACRHHFTWYVLCHKAHTIPFLASKTREAAKLLKVDIEALGSLIDLLHLCYYRTGKTDEFPSVLARVANVIDDSRWRDKLLYQETLWWLFEKEDRAMALNTVSKVDIRTCIDPEILAVYIDVCPDNLPFSEMAGILDRILSNTESQSYKFQYSILKGIVYALINDISRGCEIIRAAIDNYVSMNEKDKSPYGDHQLARALVLLGQISNDKNSANQADSHYARILKKAKELEYSKGLLAEITKCIGDCKTFLGKYEDAVHFYKESLSYEETDKTKVFISRAYANDGNTDLSRQILKSINAQSFDDAYFYDNAISWAILATITLSSDDIQEAKAYLRQAKAYWPLYIAHKDSMLIQLMEITPKTSAGKLRTFLDVLNRYVSLNPNLFGIGININRIVEDITKKGKE</sequence>
<dbReference type="InterPro" id="IPR011990">
    <property type="entry name" value="TPR-like_helical_dom_sf"/>
</dbReference>
<dbReference type="AlphaFoldDB" id="A0A0W8FUG1"/>
<dbReference type="EMBL" id="LNQE01000844">
    <property type="protein sequence ID" value="KUG24522.1"/>
    <property type="molecule type" value="Genomic_DNA"/>
</dbReference>
<dbReference type="SMART" id="SM00028">
    <property type="entry name" value="TPR"/>
    <property type="match status" value="3"/>
</dbReference>
<proteinExistence type="predicted"/>
<dbReference type="Gene3D" id="1.25.40.10">
    <property type="entry name" value="Tetratricopeptide repeat domain"/>
    <property type="match status" value="1"/>
</dbReference>